<dbReference type="AlphaFoldDB" id="A0A9Q8STC5"/>
<accession>A0A9Q8STC5</accession>
<gene>
    <name evidence="2" type="ORF">CLUP02_08323</name>
</gene>
<dbReference type="Proteomes" id="UP000830671">
    <property type="component" value="Chromosome 4"/>
</dbReference>
<organism evidence="2 3">
    <name type="scientific">Colletotrichum lupini</name>
    <dbReference type="NCBI Taxonomy" id="145971"/>
    <lineage>
        <taxon>Eukaryota</taxon>
        <taxon>Fungi</taxon>
        <taxon>Dikarya</taxon>
        <taxon>Ascomycota</taxon>
        <taxon>Pezizomycotina</taxon>
        <taxon>Sordariomycetes</taxon>
        <taxon>Hypocreomycetidae</taxon>
        <taxon>Glomerellales</taxon>
        <taxon>Glomerellaceae</taxon>
        <taxon>Colletotrichum</taxon>
        <taxon>Colletotrichum acutatum species complex</taxon>
    </lineage>
</organism>
<feature type="region of interest" description="Disordered" evidence="1">
    <location>
        <begin position="1"/>
        <end position="20"/>
    </location>
</feature>
<dbReference type="KEGG" id="clup:CLUP02_08323"/>
<sequence length="45" mass="4531">MQSKAAAKPPDAGSECRASMQDTPGGSVFFSMVVCSGRIAGQLGV</sequence>
<dbReference type="GeneID" id="73342323"/>
<keyword evidence="3" id="KW-1185">Reference proteome</keyword>
<reference evidence="2" key="1">
    <citation type="journal article" date="2021" name="Mol. Plant Microbe Interact.">
        <title>Complete Genome Sequence of the Plant-Pathogenic Fungus Colletotrichum lupini.</title>
        <authorList>
            <person name="Baroncelli R."/>
            <person name="Pensec F."/>
            <person name="Da Lio D."/>
            <person name="Boufleur T."/>
            <person name="Vicente I."/>
            <person name="Sarrocco S."/>
            <person name="Picot A."/>
            <person name="Baraldi E."/>
            <person name="Sukno S."/>
            <person name="Thon M."/>
            <person name="Le Floch G."/>
        </authorList>
    </citation>
    <scope>NUCLEOTIDE SEQUENCE</scope>
    <source>
        <strain evidence="2">IMI 504893</strain>
    </source>
</reference>
<name>A0A9Q8STC5_9PEZI</name>
<protein>
    <submittedName>
        <fullName evidence="2">Uncharacterized protein</fullName>
    </submittedName>
</protein>
<evidence type="ECO:0000313" key="2">
    <source>
        <dbReference type="EMBL" id="UQC82833.1"/>
    </source>
</evidence>
<dbReference type="EMBL" id="CP019476">
    <property type="protein sequence ID" value="UQC82833.1"/>
    <property type="molecule type" value="Genomic_DNA"/>
</dbReference>
<dbReference type="RefSeq" id="XP_049144456.1">
    <property type="nucleotide sequence ID" value="XM_049287313.1"/>
</dbReference>
<proteinExistence type="predicted"/>
<evidence type="ECO:0000313" key="3">
    <source>
        <dbReference type="Proteomes" id="UP000830671"/>
    </source>
</evidence>
<evidence type="ECO:0000256" key="1">
    <source>
        <dbReference type="SAM" id="MobiDB-lite"/>
    </source>
</evidence>